<dbReference type="Gene3D" id="3.30.499.10">
    <property type="entry name" value="Aconitase, domain 3"/>
    <property type="match status" value="2"/>
</dbReference>
<dbReference type="SUPFAM" id="SSF53732">
    <property type="entry name" value="Aconitase iron-sulfur domain"/>
    <property type="match status" value="1"/>
</dbReference>
<comment type="catalytic activity">
    <reaction evidence="1">
        <text>(2S,3R)-3-hydroxybutane-1,2,3-tricarboxylate = 2-methyl-cis-aconitate + H2O</text>
        <dbReference type="Rhea" id="RHEA:17941"/>
        <dbReference type="ChEBI" id="CHEBI:15377"/>
        <dbReference type="ChEBI" id="CHEBI:57429"/>
        <dbReference type="ChEBI" id="CHEBI:57872"/>
        <dbReference type="EC" id="4.2.1.99"/>
    </reaction>
</comment>
<dbReference type="InterPro" id="IPR018136">
    <property type="entry name" value="Aconitase_4Fe-4S_BS"/>
</dbReference>
<keyword evidence="18" id="KW-1185">Reference proteome</keyword>
<dbReference type="RefSeq" id="WP_017837016.1">
    <property type="nucleotide sequence ID" value="NZ_NTGA01000001.1"/>
</dbReference>
<organism evidence="17 18">
    <name type="scientific">Dietzia natronolimnaea</name>
    <dbReference type="NCBI Taxonomy" id="161920"/>
    <lineage>
        <taxon>Bacteria</taxon>
        <taxon>Bacillati</taxon>
        <taxon>Actinomycetota</taxon>
        <taxon>Actinomycetes</taxon>
        <taxon>Mycobacteriales</taxon>
        <taxon>Dietziaceae</taxon>
        <taxon>Dietzia</taxon>
    </lineage>
</organism>
<gene>
    <name evidence="14 17" type="primary">leuC</name>
    <name evidence="17" type="ORF">CEY15_00080</name>
</gene>
<proteinExistence type="inferred from homology"/>
<dbReference type="NCBIfam" id="TIGR00170">
    <property type="entry name" value="leuC"/>
    <property type="match status" value="1"/>
</dbReference>
<dbReference type="PROSITE" id="PS00450">
    <property type="entry name" value="ACONITASE_1"/>
    <property type="match status" value="1"/>
</dbReference>
<comment type="pathway">
    <text evidence="4 14">Amino-acid biosynthesis; L-leucine biosynthesis; L-leucine from 3-methyl-2-oxobutanoate: step 2/4.</text>
</comment>
<keyword evidence="7 14" id="KW-0004">4Fe-4S</keyword>
<feature type="binding site" evidence="14">
    <location>
        <position position="424"/>
    </location>
    <ligand>
        <name>[4Fe-4S] cluster</name>
        <dbReference type="ChEBI" id="CHEBI:49883"/>
    </ligand>
</feature>
<comment type="catalytic activity">
    <reaction evidence="2 14">
        <text>(2R,3S)-3-isopropylmalate = (2S)-2-isopropylmalate</text>
        <dbReference type="Rhea" id="RHEA:32287"/>
        <dbReference type="ChEBI" id="CHEBI:1178"/>
        <dbReference type="ChEBI" id="CHEBI:35121"/>
        <dbReference type="EC" id="4.2.1.33"/>
    </reaction>
</comment>
<keyword evidence="11 14" id="KW-0411">Iron-sulfur</keyword>
<accession>A0A2A2WUJ9</accession>
<feature type="binding site" evidence="14">
    <location>
        <position position="364"/>
    </location>
    <ligand>
        <name>[4Fe-4S] cluster</name>
        <dbReference type="ChEBI" id="CHEBI:49883"/>
    </ligand>
</feature>
<dbReference type="HAMAP" id="MF_01026">
    <property type="entry name" value="LeuC_type1"/>
    <property type="match status" value="1"/>
</dbReference>
<dbReference type="EC" id="4.2.1.33" evidence="14"/>
<evidence type="ECO:0000256" key="14">
    <source>
        <dbReference type="HAMAP-Rule" id="MF_01026"/>
    </source>
</evidence>
<evidence type="ECO:0000256" key="3">
    <source>
        <dbReference type="ARBA" id="ARBA00002695"/>
    </source>
</evidence>
<evidence type="ECO:0000259" key="16">
    <source>
        <dbReference type="Pfam" id="PF00330"/>
    </source>
</evidence>
<keyword evidence="9 14" id="KW-0479">Metal-binding</keyword>
<evidence type="ECO:0000256" key="4">
    <source>
        <dbReference type="ARBA" id="ARBA00004729"/>
    </source>
</evidence>
<dbReference type="InterPro" id="IPR050067">
    <property type="entry name" value="IPM_dehydratase_rel_enz"/>
</dbReference>
<dbReference type="OrthoDB" id="9802769at2"/>
<evidence type="ECO:0000256" key="11">
    <source>
        <dbReference type="ARBA" id="ARBA00023014"/>
    </source>
</evidence>
<evidence type="ECO:0000313" key="18">
    <source>
        <dbReference type="Proteomes" id="UP000218810"/>
    </source>
</evidence>
<comment type="subunit">
    <text evidence="14">Heterodimer of LeuC and LeuD.</text>
</comment>
<dbReference type="PANTHER" id="PTHR43822">
    <property type="entry name" value="HOMOACONITASE, MITOCHONDRIAL-RELATED"/>
    <property type="match status" value="1"/>
</dbReference>
<dbReference type="Proteomes" id="UP000218810">
    <property type="component" value="Unassembled WGS sequence"/>
</dbReference>
<protein>
    <recommendedName>
        <fullName evidence="14">3-isopropylmalate dehydratase large subunit</fullName>
        <ecNumber evidence="14">4.2.1.33</ecNumber>
    </recommendedName>
    <alternativeName>
        <fullName evidence="14">Alpha-IPM isomerase</fullName>
        <shortName evidence="14">IPMI</shortName>
    </alternativeName>
    <alternativeName>
        <fullName evidence="14">Isopropylmalate isomerase</fullName>
    </alternativeName>
</protein>
<evidence type="ECO:0000256" key="2">
    <source>
        <dbReference type="ARBA" id="ARBA00000491"/>
    </source>
</evidence>
<evidence type="ECO:0000256" key="5">
    <source>
        <dbReference type="ARBA" id="ARBA00005026"/>
    </source>
</evidence>
<keyword evidence="13 14" id="KW-0100">Branched-chain amino acid biosynthesis</keyword>
<dbReference type="CDD" id="cd01583">
    <property type="entry name" value="IPMI"/>
    <property type="match status" value="1"/>
</dbReference>
<dbReference type="UniPathway" id="UPA00048">
    <property type="reaction ID" value="UER00071"/>
</dbReference>
<dbReference type="FunFam" id="3.30.499.10:FF:000007">
    <property type="entry name" value="3-isopropylmalate dehydratase large subunit"/>
    <property type="match status" value="1"/>
</dbReference>
<keyword evidence="8 14" id="KW-0028">Amino-acid biosynthesis</keyword>
<keyword evidence="10 14" id="KW-0408">Iron</keyword>
<dbReference type="GO" id="GO:0003861">
    <property type="term" value="F:3-isopropylmalate dehydratase activity"/>
    <property type="evidence" value="ECO:0007669"/>
    <property type="project" value="UniProtKB-UniRule"/>
</dbReference>
<evidence type="ECO:0000256" key="6">
    <source>
        <dbReference type="ARBA" id="ARBA00022430"/>
    </source>
</evidence>
<evidence type="ECO:0000256" key="7">
    <source>
        <dbReference type="ARBA" id="ARBA00022485"/>
    </source>
</evidence>
<feature type="binding site" evidence="14">
    <location>
        <position position="427"/>
    </location>
    <ligand>
        <name>[4Fe-4S] cluster</name>
        <dbReference type="ChEBI" id="CHEBI:49883"/>
    </ligand>
</feature>
<evidence type="ECO:0000256" key="13">
    <source>
        <dbReference type="ARBA" id="ARBA00023304"/>
    </source>
</evidence>
<evidence type="ECO:0000256" key="1">
    <source>
        <dbReference type="ARBA" id="ARBA00000118"/>
    </source>
</evidence>
<dbReference type="InterPro" id="IPR036008">
    <property type="entry name" value="Aconitase_4Fe-4S_dom"/>
</dbReference>
<dbReference type="PANTHER" id="PTHR43822:SF9">
    <property type="entry name" value="3-ISOPROPYLMALATE DEHYDRATASE"/>
    <property type="match status" value="1"/>
</dbReference>
<dbReference type="PROSITE" id="PS01244">
    <property type="entry name" value="ACONITASE_2"/>
    <property type="match status" value="1"/>
</dbReference>
<dbReference type="GO" id="GO:0046872">
    <property type="term" value="F:metal ion binding"/>
    <property type="evidence" value="ECO:0007669"/>
    <property type="project" value="UniProtKB-KW"/>
</dbReference>
<name>A0A2A2WUJ9_9ACTN</name>
<dbReference type="Pfam" id="PF00330">
    <property type="entry name" value="Aconitase"/>
    <property type="match status" value="1"/>
</dbReference>
<evidence type="ECO:0000256" key="10">
    <source>
        <dbReference type="ARBA" id="ARBA00023004"/>
    </source>
</evidence>
<comment type="similarity">
    <text evidence="14">Belongs to the aconitase/IPM isomerase family. LeuC type 1 subfamily.</text>
</comment>
<dbReference type="InterPro" id="IPR004430">
    <property type="entry name" value="3-IsopropMal_deHydase_lsu"/>
</dbReference>
<dbReference type="UniPathway" id="UPA00946"/>
<evidence type="ECO:0000313" key="17">
    <source>
        <dbReference type="EMBL" id="PAY24912.1"/>
    </source>
</evidence>
<dbReference type="GO" id="GO:0051539">
    <property type="term" value="F:4 iron, 4 sulfur cluster binding"/>
    <property type="evidence" value="ECO:0007669"/>
    <property type="project" value="UniProtKB-KW"/>
</dbReference>
<comment type="cofactor">
    <cofactor evidence="14">
        <name>[4Fe-4S] cluster</name>
        <dbReference type="ChEBI" id="CHEBI:49883"/>
    </cofactor>
    <text evidence="14">Binds 1 [4Fe-4S] cluster per subunit.</text>
</comment>
<dbReference type="NCBIfam" id="NF009116">
    <property type="entry name" value="PRK12466.1"/>
    <property type="match status" value="1"/>
</dbReference>
<feature type="region of interest" description="Disordered" evidence="15">
    <location>
        <begin position="437"/>
        <end position="458"/>
    </location>
</feature>
<comment type="pathway">
    <text evidence="5">Organic acid metabolism; propanoate degradation.</text>
</comment>
<evidence type="ECO:0000256" key="8">
    <source>
        <dbReference type="ARBA" id="ARBA00022605"/>
    </source>
</evidence>
<evidence type="ECO:0000256" key="9">
    <source>
        <dbReference type="ARBA" id="ARBA00022723"/>
    </source>
</evidence>
<reference evidence="18" key="1">
    <citation type="submission" date="2017-09" db="EMBL/GenBank/DDBJ databases">
        <authorList>
            <person name="Zhang Y."/>
            <person name="Huang X."/>
            <person name="Liu J."/>
            <person name="Lu L."/>
            <person name="Peng K."/>
        </authorList>
    </citation>
    <scope>NUCLEOTIDE SEQUENCE [LARGE SCALE GENOMIC DNA]</scope>
    <source>
        <strain evidence="18">S-XJ-1</strain>
    </source>
</reference>
<comment type="function">
    <text evidence="3 14">Catalyzes the isomerization between 2-isopropylmalate and 3-isopropylmalate, via the formation of 2-isopropylmaleate.</text>
</comment>
<dbReference type="InterPro" id="IPR015931">
    <property type="entry name" value="Acnase/IPM_dHydase_lsu_aba_1/3"/>
</dbReference>
<dbReference type="InterPro" id="IPR033941">
    <property type="entry name" value="IPMI_cat"/>
</dbReference>
<keyword evidence="6 14" id="KW-0432">Leucine biosynthesis</keyword>
<feature type="domain" description="Aconitase/3-isopropylmalate dehydratase large subunit alpha/beta/alpha" evidence="16">
    <location>
        <begin position="16"/>
        <end position="474"/>
    </location>
</feature>
<keyword evidence="12 14" id="KW-0456">Lyase</keyword>
<sequence>MSVTPSGGARGRTLAEKVWDDHVVVRGEGEGEARQPDLIYIDLHLIHEVTSPQAFDGLRLAGRGLRRPDLTLATEDHNVPTDLVGGAVDLIADRVSRTQIETLRTNCEEFGVRAYPMGDPGQGIVHIIGPQLGLTQPGMTVVCGDSHTSTHGAFGSIAMGIGTSEVEHVMATQTLSLRPFRTMAVTVTGELQPGVSAKDLILAVIAQIGTGGGQGHIIEYRGEAIEKLSMEARMTICNMSIEAGARAGMIAPDQTTYDYLQGRPHAPAGDEWDAAVDYWNGLKTDDDAVFDTEVVIDGSALTPFVTWGTNPGQGAPLGSAVPHPESFGDESDRVAAEGALEYMDLEAGTPLREIAVDVVFVGSCTNGRIEDLRTVAEIIDGREVADGVRMLVVPGSMQVRQLAEQEGLDEVFTAFGAEWRQPGCSMCLGMNPDSLEPGQRCASTSNRNFEGRQGKGGRTHLVSPAVAAATAVVGRLASPADLEPAKGA</sequence>
<dbReference type="EMBL" id="NTGA01000001">
    <property type="protein sequence ID" value="PAY24912.1"/>
    <property type="molecule type" value="Genomic_DNA"/>
</dbReference>
<evidence type="ECO:0000256" key="15">
    <source>
        <dbReference type="SAM" id="MobiDB-lite"/>
    </source>
</evidence>
<dbReference type="GO" id="GO:0009098">
    <property type="term" value="P:L-leucine biosynthetic process"/>
    <property type="evidence" value="ECO:0007669"/>
    <property type="project" value="UniProtKB-UniRule"/>
</dbReference>
<dbReference type="AlphaFoldDB" id="A0A2A2WUJ9"/>
<dbReference type="GO" id="GO:0047456">
    <property type="term" value="F:2-methylisocitrate dehydratase activity"/>
    <property type="evidence" value="ECO:0007669"/>
    <property type="project" value="UniProtKB-EC"/>
</dbReference>
<evidence type="ECO:0000256" key="12">
    <source>
        <dbReference type="ARBA" id="ARBA00023239"/>
    </source>
</evidence>
<dbReference type="InterPro" id="IPR001030">
    <property type="entry name" value="Acoase/IPM_deHydtase_lsu_aba"/>
</dbReference>
<dbReference type="NCBIfam" id="NF004016">
    <property type="entry name" value="PRK05478.1"/>
    <property type="match status" value="1"/>
</dbReference>
<comment type="caution">
    <text evidence="17">The sequence shown here is derived from an EMBL/GenBank/DDBJ whole genome shotgun (WGS) entry which is preliminary data.</text>
</comment>
<dbReference type="PRINTS" id="PR00415">
    <property type="entry name" value="ACONITASE"/>
</dbReference>